<comment type="function">
    <text evidence="1 13">Transfers the gamma-phosphate of ATP to the 4'-position of a tetraacyldisaccharide 1-phosphate intermediate (termed DS-1-P) to form tetraacyldisaccharide 1,4'-bis-phosphate (lipid IVA).</text>
</comment>
<comment type="pathway">
    <text evidence="2 13">Glycolipid biosynthesis; lipid IV(A) biosynthesis; lipid IV(A) from (3R)-3-hydroxytetradecanoyl-[acyl-carrier-protein] and UDP-N-acetyl-alpha-D-glucosamine: step 6/6.</text>
</comment>
<keyword evidence="8 13" id="KW-0547">Nucleotide-binding</keyword>
<accession>A0A0E3V0I9</accession>
<dbReference type="EC" id="2.7.1.130" evidence="3 13"/>
<reference evidence="15 16" key="1">
    <citation type="submission" date="2014-03" db="EMBL/GenBank/DDBJ databases">
        <title>Genome of Polynucleobacter strain MWH-MoK4.</title>
        <authorList>
            <person name="Hahn M.W."/>
        </authorList>
    </citation>
    <scope>NUCLEOTIDE SEQUENCE [LARGE SCALE GENOMIC DNA]</scope>
    <source>
        <strain evidence="15 16">MWH-MoK4</strain>
    </source>
</reference>
<evidence type="ECO:0000256" key="6">
    <source>
        <dbReference type="ARBA" id="ARBA00022556"/>
    </source>
</evidence>
<feature type="binding site" evidence="13">
    <location>
        <begin position="66"/>
        <end position="73"/>
    </location>
    <ligand>
        <name>ATP</name>
        <dbReference type="ChEBI" id="CHEBI:30616"/>
    </ligand>
</feature>
<dbReference type="AlphaFoldDB" id="A0A0E3V0I9"/>
<evidence type="ECO:0000256" key="7">
    <source>
        <dbReference type="ARBA" id="ARBA00022679"/>
    </source>
</evidence>
<comment type="catalytic activity">
    <reaction evidence="13">
        <text>a lipid A disaccharide + ATP = a lipid IVA + ADP + H(+)</text>
        <dbReference type="Rhea" id="RHEA:67840"/>
        <dbReference type="ChEBI" id="CHEBI:15378"/>
        <dbReference type="ChEBI" id="CHEBI:30616"/>
        <dbReference type="ChEBI" id="CHEBI:176343"/>
        <dbReference type="ChEBI" id="CHEBI:176425"/>
        <dbReference type="ChEBI" id="CHEBI:456216"/>
        <dbReference type="EC" id="2.7.1.130"/>
    </reaction>
</comment>
<dbReference type="Proteomes" id="UP000061135">
    <property type="component" value="Chromosome"/>
</dbReference>
<evidence type="ECO:0000256" key="4">
    <source>
        <dbReference type="ARBA" id="ARBA00016436"/>
    </source>
</evidence>
<evidence type="ECO:0000256" key="3">
    <source>
        <dbReference type="ARBA" id="ARBA00012071"/>
    </source>
</evidence>
<dbReference type="GO" id="GO:0005524">
    <property type="term" value="F:ATP binding"/>
    <property type="evidence" value="ECO:0007669"/>
    <property type="project" value="UniProtKB-UniRule"/>
</dbReference>
<evidence type="ECO:0000256" key="1">
    <source>
        <dbReference type="ARBA" id="ARBA00002274"/>
    </source>
</evidence>
<keyword evidence="16" id="KW-1185">Reference proteome</keyword>
<evidence type="ECO:0000256" key="14">
    <source>
        <dbReference type="SAM" id="MobiDB-lite"/>
    </source>
</evidence>
<comment type="similarity">
    <text evidence="13">Belongs to the LpxK family.</text>
</comment>
<evidence type="ECO:0000256" key="5">
    <source>
        <dbReference type="ARBA" id="ARBA00022516"/>
    </source>
</evidence>
<dbReference type="PANTHER" id="PTHR42724">
    <property type="entry name" value="TETRAACYLDISACCHARIDE 4'-KINASE"/>
    <property type="match status" value="1"/>
</dbReference>
<dbReference type="PATRIC" id="fig|576611.7.peg.297"/>
<dbReference type="KEGG" id="pdq:CL55_00002950"/>
<name>A0A0E3V0I9_9BURK</name>
<keyword evidence="9 13" id="KW-0418">Kinase</keyword>
<dbReference type="GO" id="GO:0009029">
    <property type="term" value="F:lipid-A 4'-kinase activity"/>
    <property type="evidence" value="ECO:0007669"/>
    <property type="project" value="UniProtKB-UniRule"/>
</dbReference>
<evidence type="ECO:0000256" key="12">
    <source>
        <dbReference type="ARBA" id="ARBA00029757"/>
    </source>
</evidence>
<evidence type="ECO:0000256" key="13">
    <source>
        <dbReference type="HAMAP-Rule" id="MF_00409"/>
    </source>
</evidence>
<feature type="region of interest" description="Disordered" evidence="14">
    <location>
        <begin position="98"/>
        <end position="119"/>
    </location>
</feature>
<dbReference type="GO" id="GO:0009244">
    <property type="term" value="P:lipopolysaccharide core region biosynthetic process"/>
    <property type="evidence" value="ECO:0007669"/>
    <property type="project" value="TreeGrafter"/>
</dbReference>
<evidence type="ECO:0000313" key="16">
    <source>
        <dbReference type="Proteomes" id="UP000061135"/>
    </source>
</evidence>
<dbReference type="InterPro" id="IPR003758">
    <property type="entry name" value="LpxK"/>
</dbReference>
<evidence type="ECO:0000313" key="15">
    <source>
        <dbReference type="EMBL" id="AKD24628.1"/>
    </source>
</evidence>
<dbReference type="GO" id="GO:0005886">
    <property type="term" value="C:plasma membrane"/>
    <property type="evidence" value="ECO:0007669"/>
    <property type="project" value="TreeGrafter"/>
</dbReference>
<evidence type="ECO:0000256" key="8">
    <source>
        <dbReference type="ARBA" id="ARBA00022741"/>
    </source>
</evidence>
<dbReference type="InterPro" id="IPR027417">
    <property type="entry name" value="P-loop_NTPase"/>
</dbReference>
<dbReference type="HOGENOM" id="CLU_038816_2_0_4"/>
<keyword evidence="10 13" id="KW-0067">ATP-binding</keyword>
<dbReference type="HAMAP" id="MF_00409">
    <property type="entry name" value="LpxK"/>
    <property type="match status" value="1"/>
</dbReference>
<dbReference type="UniPathway" id="UPA00359">
    <property type="reaction ID" value="UER00482"/>
</dbReference>
<evidence type="ECO:0000256" key="2">
    <source>
        <dbReference type="ARBA" id="ARBA00004870"/>
    </source>
</evidence>
<dbReference type="RefSeq" id="WP_046329566.1">
    <property type="nucleotide sequence ID" value="NZ_CP007501.1"/>
</dbReference>
<dbReference type="OrthoDB" id="9766423at2"/>
<sequence>MSSPKKSSFFNKAPRFWERRGPISLMLWPLSKVYGWVNQALDLVNELNLGRRKPAPVPIIIVGNIRVGGTGKTPIVIALAEQLASMGWKPGIISRGYGAKAPSTPRQVKSDSNPSEVGDEPVLIATRTDNQFPIWVHPKRTLSIQSLLKHDPSVNVIISDDGLQHRSLLRWPAREGGRDIEFVVRDQRGEGNAFLLPAGPLREPASRERDATLTTRAIAPSNHIDEYYLGRRAFTLSSLLGTPYQLNNPNNTRSLATIADKYLPNKITAVAAIGNPQRFFDDLLKHGVAGKCIGLTDHATFTPEFFSAIHAECILITEKDAVKCTSIQDERIWVVPMSLEIPNTLAEWLQSILQRPDPNQYTL</sequence>
<dbReference type="NCBIfam" id="TIGR00682">
    <property type="entry name" value="lpxK"/>
    <property type="match status" value="1"/>
</dbReference>
<keyword evidence="5 13" id="KW-0444">Lipid biosynthesis</keyword>
<feature type="compositionally biased region" description="Polar residues" evidence="14">
    <location>
        <begin position="104"/>
        <end position="115"/>
    </location>
</feature>
<dbReference type="STRING" id="1835254.CL55_00002950"/>
<dbReference type="Pfam" id="PF02606">
    <property type="entry name" value="LpxK"/>
    <property type="match status" value="1"/>
</dbReference>
<protein>
    <recommendedName>
        <fullName evidence="4 13">Tetraacyldisaccharide 4'-kinase</fullName>
        <ecNumber evidence="3 13">2.7.1.130</ecNumber>
    </recommendedName>
    <alternativeName>
        <fullName evidence="12 13">Lipid A 4'-kinase</fullName>
    </alternativeName>
</protein>
<gene>
    <name evidence="13" type="primary">lpxK</name>
    <name evidence="15" type="ORF">CL55_00002950</name>
</gene>
<dbReference type="EMBL" id="CP007501">
    <property type="protein sequence ID" value="AKD24628.1"/>
    <property type="molecule type" value="Genomic_DNA"/>
</dbReference>
<evidence type="ECO:0000256" key="10">
    <source>
        <dbReference type="ARBA" id="ARBA00022840"/>
    </source>
</evidence>
<proteinExistence type="inferred from homology"/>
<organism evidence="15 16">
    <name type="scientific">Polynucleobacter duraquae</name>
    <dbReference type="NCBI Taxonomy" id="1835254"/>
    <lineage>
        <taxon>Bacteria</taxon>
        <taxon>Pseudomonadati</taxon>
        <taxon>Pseudomonadota</taxon>
        <taxon>Betaproteobacteria</taxon>
        <taxon>Burkholderiales</taxon>
        <taxon>Burkholderiaceae</taxon>
        <taxon>Polynucleobacter</taxon>
    </lineage>
</organism>
<keyword evidence="11 13" id="KW-0443">Lipid metabolism</keyword>
<dbReference type="GO" id="GO:0009245">
    <property type="term" value="P:lipid A biosynthetic process"/>
    <property type="evidence" value="ECO:0007669"/>
    <property type="project" value="UniProtKB-UniRule"/>
</dbReference>
<dbReference type="SUPFAM" id="SSF52540">
    <property type="entry name" value="P-loop containing nucleoside triphosphate hydrolases"/>
    <property type="match status" value="1"/>
</dbReference>
<evidence type="ECO:0000256" key="9">
    <source>
        <dbReference type="ARBA" id="ARBA00022777"/>
    </source>
</evidence>
<keyword evidence="6 13" id="KW-0441">Lipid A biosynthesis</keyword>
<dbReference type="PANTHER" id="PTHR42724:SF1">
    <property type="entry name" value="TETRAACYLDISACCHARIDE 4'-KINASE, MITOCHONDRIAL-RELATED"/>
    <property type="match status" value="1"/>
</dbReference>
<evidence type="ECO:0000256" key="11">
    <source>
        <dbReference type="ARBA" id="ARBA00023098"/>
    </source>
</evidence>
<keyword evidence="7 13" id="KW-0808">Transferase</keyword>